<dbReference type="Gene3D" id="3.40.640.10">
    <property type="entry name" value="Type I PLP-dependent aspartate aminotransferase-like (Major domain)"/>
    <property type="match status" value="1"/>
</dbReference>
<evidence type="ECO:0000256" key="5">
    <source>
        <dbReference type="ARBA" id="ARBA00022723"/>
    </source>
</evidence>
<keyword evidence="7" id="KW-0408">Iron</keyword>
<keyword evidence="13" id="KW-1185">Reference proteome</keyword>
<dbReference type="InterPro" id="IPR015422">
    <property type="entry name" value="PyrdxlP-dep_Trfase_small"/>
</dbReference>
<keyword evidence="6" id="KW-0663">Pyridoxal phosphate</keyword>
<comment type="similarity">
    <text evidence="2">Belongs to the class-V pyridoxal-phosphate-dependent aminotransferase family. NifS/IscS subfamily.</text>
</comment>
<accession>A0ABX7DR20</accession>
<evidence type="ECO:0000256" key="2">
    <source>
        <dbReference type="ARBA" id="ARBA00006490"/>
    </source>
</evidence>
<evidence type="ECO:0000256" key="10">
    <source>
        <dbReference type="RuleBase" id="RU004504"/>
    </source>
</evidence>
<dbReference type="InterPro" id="IPR020578">
    <property type="entry name" value="Aminotrans_V_PyrdxlP_BS"/>
</dbReference>
<dbReference type="EMBL" id="CP068439">
    <property type="protein sequence ID" value="QQX75998.1"/>
    <property type="molecule type" value="Genomic_DNA"/>
</dbReference>
<organism evidence="12 13">
    <name type="scientific">Aequorivita iocasae</name>
    <dbReference type="NCBI Taxonomy" id="2803865"/>
    <lineage>
        <taxon>Bacteria</taxon>
        <taxon>Pseudomonadati</taxon>
        <taxon>Bacteroidota</taxon>
        <taxon>Flavobacteriia</taxon>
        <taxon>Flavobacteriales</taxon>
        <taxon>Flavobacteriaceae</taxon>
        <taxon>Aequorivita</taxon>
    </lineage>
</organism>
<keyword evidence="5" id="KW-0479">Metal-binding</keyword>
<evidence type="ECO:0000256" key="4">
    <source>
        <dbReference type="ARBA" id="ARBA00022679"/>
    </source>
</evidence>
<dbReference type="EC" id="2.8.1.7" evidence="3"/>
<dbReference type="InterPro" id="IPR016454">
    <property type="entry name" value="Cysteine_dSase"/>
</dbReference>
<dbReference type="SUPFAM" id="SSF53383">
    <property type="entry name" value="PLP-dependent transferases"/>
    <property type="match status" value="1"/>
</dbReference>
<dbReference type="InterPro" id="IPR000192">
    <property type="entry name" value="Aminotrans_V_dom"/>
</dbReference>
<dbReference type="InterPro" id="IPR015421">
    <property type="entry name" value="PyrdxlP-dep_Trfase_major"/>
</dbReference>
<evidence type="ECO:0000256" key="7">
    <source>
        <dbReference type="ARBA" id="ARBA00023004"/>
    </source>
</evidence>
<dbReference type="Pfam" id="PF00266">
    <property type="entry name" value="Aminotran_5"/>
    <property type="match status" value="1"/>
</dbReference>
<evidence type="ECO:0000313" key="12">
    <source>
        <dbReference type="EMBL" id="QQX75998.1"/>
    </source>
</evidence>
<keyword evidence="8" id="KW-0411">Iron-sulfur</keyword>
<comment type="cofactor">
    <cofactor evidence="1 10">
        <name>pyridoxal 5'-phosphate</name>
        <dbReference type="ChEBI" id="CHEBI:597326"/>
    </cofactor>
</comment>
<dbReference type="InterPro" id="IPR015424">
    <property type="entry name" value="PyrdxlP-dep_Trfase"/>
</dbReference>
<evidence type="ECO:0000256" key="3">
    <source>
        <dbReference type="ARBA" id="ARBA00012239"/>
    </source>
</evidence>
<evidence type="ECO:0000256" key="6">
    <source>
        <dbReference type="ARBA" id="ARBA00022898"/>
    </source>
</evidence>
<reference evidence="12 13" key="1">
    <citation type="submission" date="2021-01" db="EMBL/GenBank/DDBJ databases">
        <title>Aequorivita sp. strain KX20305, a bacterium isolated from the sediment collected at a cold seep field in South China Sea.</title>
        <authorList>
            <person name="Zhang H."/>
            <person name="Li C."/>
        </authorList>
    </citation>
    <scope>NUCLEOTIDE SEQUENCE [LARGE SCALE GENOMIC DNA]</scope>
    <source>
        <strain evidence="12 13">KX20305</strain>
    </source>
</reference>
<gene>
    <name evidence="12" type="ORF">JK629_11720</name>
</gene>
<protein>
    <recommendedName>
        <fullName evidence="3">cysteine desulfurase</fullName>
        <ecNumber evidence="3">2.8.1.7</ecNumber>
    </recommendedName>
</protein>
<name>A0ABX7DR20_9FLAO</name>
<evidence type="ECO:0000256" key="8">
    <source>
        <dbReference type="ARBA" id="ARBA00023014"/>
    </source>
</evidence>
<dbReference type="Gene3D" id="3.90.1150.10">
    <property type="entry name" value="Aspartate Aminotransferase, domain 1"/>
    <property type="match status" value="1"/>
</dbReference>
<dbReference type="PANTHER" id="PTHR11601:SF34">
    <property type="entry name" value="CYSTEINE DESULFURASE"/>
    <property type="match status" value="1"/>
</dbReference>
<sequence length="382" mass="41865">MEELNKISYLDYNATTPIDPRVFKAMLPFLKDNFANPSSTHHFGQSINGKVKQAREQIADFINAESNELIFTSGATEAINIAIKGIAESYSNKGKHIITLSTEHKAVLDTCKDLERKGFEVTYLPVQPNGLIDLVELKQVIRPDTILVSVMYINNETGVIQPIKEIATLTHQNGALFITDATQAVGKIEIDVDALGIDLLCFSGHKMYAPKGIGALYVRNKTKLTPQTHGGGHEQGLRSGTLNVPGIIALAKACEIASEEMALNQRKISALRDKLETEFLELPNTSLIGDLENRIFNTTNICFKGQDANVLIGRMKNIAVSNGSACSSAVIEPSHVLKAMGLNDDDAFASLRFSLGKYNTIEDIETVVNKIKELTQPNFKYA</sequence>
<dbReference type="RefSeq" id="WP_202335809.1">
    <property type="nucleotide sequence ID" value="NZ_CP068439.1"/>
</dbReference>
<evidence type="ECO:0000313" key="13">
    <source>
        <dbReference type="Proteomes" id="UP000629420"/>
    </source>
</evidence>
<dbReference type="PANTHER" id="PTHR11601">
    <property type="entry name" value="CYSTEINE DESULFURYLASE FAMILY MEMBER"/>
    <property type="match status" value="1"/>
</dbReference>
<dbReference type="PIRSF" id="PIRSF005572">
    <property type="entry name" value="NifS"/>
    <property type="match status" value="1"/>
</dbReference>
<evidence type="ECO:0000259" key="11">
    <source>
        <dbReference type="Pfam" id="PF00266"/>
    </source>
</evidence>
<evidence type="ECO:0000256" key="9">
    <source>
        <dbReference type="ARBA" id="ARBA00050776"/>
    </source>
</evidence>
<dbReference type="PROSITE" id="PS00595">
    <property type="entry name" value="AA_TRANSFER_CLASS_5"/>
    <property type="match status" value="1"/>
</dbReference>
<keyword evidence="4" id="KW-0808">Transferase</keyword>
<proteinExistence type="inferred from homology"/>
<dbReference type="Proteomes" id="UP000629420">
    <property type="component" value="Chromosome"/>
</dbReference>
<comment type="catalytic activity">
    <reaction evidence="9">
        <text>(sulfur carrier)-H + L-cysteine = (sulfur carrier)-SH + L-alanine</text>
        <dbReference type="Rhea" id="RHEA:43892"/>
        <dbReference type="Rhea" id="RHEA-COMP:14737"/>
        <dbReference type="Rhea" id="RHEA-COMP:14739"/>
        <dbReference type="ChEBI" id="CHEBI:29917"/>
        <dbReference type="ChEBI" id="CHEBI:35235"/>
        <dbReference type="ChEBI" id="CHEBI:57972"/>
        <dbReference type="ChEBI" id="CHEBI:64428"/>
        <dbReference type="EC" id="2.8.1.7"/>
    </reaction>
</comment>
<evidence type="ECO:0000256" key="1">
    <source>
        <dbReference type="ARBA" id="ARBA00001933"/>
    </source>
</evidence>
<feature type="domain" description="Aminotransferase class V" evidence="11">
    <location>
        <begin position="9"/>
        <end position="366"/>
    </location>
</feature>